<organism evidence="1 2">
    <name type="scientific">Shewanella japonica</name>
    <dbReference type="NCBI Taxonomy" id="93973"/>
    <lineage>
        <taxon>Bacteria</taxon>
        <taxon>Pseudomonadati</taxon>
        <taxon>Pseudomonadota</taxon>
        <taxon>Gammaproteobacteria</taxon>
        <taxon>Alteromonadales</taxon>
        <taxon>Shewanellaceae</taxon>
        <taxon>Shewanella</taxon>
    </lineage>
</organism>
<evidence type="ECO:0000313" key="2">
    <source>
        <dbReference type="Proteomes" id="UP000191820"/>
    </source>
</evidence>
<keyword evidence="2" id="KW-1185">Reference proteome</keyword>
<dbReference type="RefSeq" id="WP_080916261.1">
    <property type="nucleotide sequence ID" value="NZ_CP020472.1"/>
</dbReference>
<evidence type="ECO:0000313" key="1">
    <source>
        <dbReference type="EMBL" id="ARD23247.1"/>
    </source>
</evidence>
<dbReference type="EMBL" id="CP020472">
    <property type="protein sequence ID" value="ARD23247.1"/>
    <property type="molecule type" value="Genomic_DNA"/>
</dbReference>
<accession>A0ABM6JP22</accession>
<sequence>MDDTSSSINHNKVTDESLNKMFSEMPAEQKEQLLAILTSKENSTVDNQDLLKKFITLESLSSKPSGLKENLPEDTTEETLAKALAQIDNSQQTLADEQSQLINVFTEMFEQFSNAEPCDDINELRVFGNSPSLFEALEGAGVSGLSVFKNTVSQETDELLHAAMTCQIAGLTKNSHYLFKLFLQQQFIDKNESYQSLQTDINIEKGIIETAQSHSIKGQNTRHSKNRQRKEFALSLYAKKSFTNPKQATERLFPSINDFANTMHHPFTSD</sequence>
<reference evidence="1 2" key="1">
    <citation type="submission" date="2017-03" db="EMBL/GenBank/DDBJ databases">
        <title>Genome sequencing of Shewanella japonica KCTC 22435.</title>
        <authorList>
            <person name="Kim K.M."/>
        </authorList>
    </citation>
    <scope>NUCLEOTIDE SEQUENCE [LARGE SCALE GENOMIC DNA]</scope>
    <source>
        <strain evidence="1 2">KCTC 22435</strain>
    </source>
</reference>
<proteinExistence type="predicted"/>
<dbReference type="Proteomes" id="UP000191820">
    <property type="component" value="Chromosome"/>
</dbReference>
<protein>
    <submittedName>
        <fullName evidence="1">Uncharacterized protein</fullName>
    </submittedName>
</protein>
<name>A0ABM6JP22_9GAMM</name>
<gene>
    <name evidence="1" type="ORF">SJ2017_2969</name>
</gene>